<dbReference type="GO" id="GO:0005829">
    <property type="term" value="C:cytosol"/>
    <property type="evidence" value="ECO:0007669"/>
    <property type="project" value="TreeGrafter"/>
</dbReference>
<reference evidence="5 6" key="1">
    <citation type="submission" date="2019-08" db="EMBL/GenBank/DDBJ databases">
        <authorList>
            <person name="Guy L."/>
        </authorList>
    </citation>
    <scope>NUCLEOTIDE SEQUENCE [LARGE SCALE GENOMIC DNA]</scope>
    <source>
        <strain evidence="5 6">SGT-108</strain>
    </source>
</reference>
<evidence type="ECO:0000256" key="2">
    <source>
        <dbReference type="PIRNR" id="PIRNR002094"/>
    </source>
</evidence>
<dbReference type="PANTHER" id="PTHR35089">
    <property type="entry name" value="CHAPERONE PROTEIN SKP"/>
    <property type="match status" value="1"/>
</dbReference>
<dbReference type="Gene3D" id="3.30.910.20">
    <property type="entry name" value="Skp domain"/>
    <property type="match status" value="1"/>
</dbReference>
<evidence type="ECO:0000313" key="6">
    <source>
        <dbReference type="Proteomes" id="UP000324194"/>
    </source>
</evidence>
<evidence type="ECO:0000256" key="1">
    <source>
        <dbReference type="ARBA" id="ARBA00022729"/>
    </source>
</evidence>
<keyword evidence="3" id="KW-0175">Coiled coil</keyword>
<keyword evidence="6" id="KW-1185">Reference proteome</keyword>
<sequence>MKIVKKFGILLGALALAAGVEVCAAAETAATAPVTMNLPSQIKVAVVNVQQVLQQSPRVADLSKKLENDFKNRQAKINDEQKSLQDMMDKFKKESPTMSQKDKDAMQKKISAQRSDLVAKVVAYQQDLQKEQNKIMQNILSDLNGIVSTIAKSQSYALVLDSQAVIYSGNGNDITKDVSKQFNVKN</sequence>
<dbReference type="GO" id="GO:0051082">
    <property type="term" value="F:unfolded protein binding"/>
    <property type="evidence" value="ECO:0007669"/>
    <property type="project" value="InterPro"/>
</dbReference>
<dbReference type="PIRSF" id="PIRSF002094">
    <property type="entry name" value="OMP26_Skp"/>
    <property type="match status" value="1"/>
</dbReference>
<comment type="similarity">
    <text evidence="2">Belongs to the skp family.</text>
</comment>
<feature type="signal peptide" evidence="4">
    <location>
        <begin position="1"/>
        <end position="24"/>
    </location>
</feature>
<dbReference type="Proteomes" id="UP000324194">
    <property type="component" value="Chromosome 1"/>
</dbReference>
<feature type="chain" id="PRO_5022849945" evidence="4">
    <location>
        <begin position="25"/>
        <end position="186"/>
    </location>
</feature>
<dbReference type="KEGG" id="asip:AQUSIP_06150"/>
<dbReference type="SMART" id="SM00935">
    <property type="entry name" value="OmpH"/>
    <property type="match status" value="1"/>
</dbReference>
<dbReference type="GO" id="GO:0050821">
    <property type="term" value="P:protein stabilization"/>
    <property type="evidence" value="ECO:0007669"/>
    <property type="project" value="TreeGrafter"/>
</dbReference>
<keyword evidence="1 4" id="KW-0732">Signal</keyword>
<dbReference type="SUPFAM" id="SSF111384">
    <property type="entry name" value="OmpH-like"/>
    <property type="match status" value="1"/>
</dbReference>
<dbReference type="AlphaFoldDB" id="A0A5E4PG54"/>
<gene>
    <name evidence="5" type="primary">skp</name>
    <name evidence="5" type="ORF">AQUSIP_06150</name>
</gene>
<organism evidence="5 6">
    <name type="scientific">Aquicella siphonis</name>
    <dbReference type="NCBI Taxonomy" id="254247"/>
    <lineage>
        <taxon>Bacteria</taxon>
        <taxon>Pseudomonadati</taxon>
        <taxon>Pseudomonadota</taxon>
        <taxon>Gammaproteobacteria</taxon>
        <taxon>Legionellales</taxon>
        <taxon>Coxiellaceae</taxon>
        <taxon>Aquicella</taxon>
    </lineage>
</organism>
<protein>
    <submittedName>
        <fullName evidence="5">Chaperone protein Skp</fullName>
    </submittedName>
</protein>
<dbReference type="Pfam" id="PF03938">
    <property type="entry name" value="OmpH"/>
    <property type="match status" value="1"/>
</dbReference>
<evidence type="ECO:0000313" key="5">
    <source>
        <dbReference type="EMBL" id="VVC75326.1"/>
    </source>
</evidence>
<dbReference type="EMBL" id="LR699119">
    <property type="protein sequence ID" value="VVC75326.1"/>
    <property type="molecule type" value="Genomic_DNA"/>
</dbReference>
<evidence type="ECO:0000256" key="3">
    <source>
        <dbReference type="SAM" id="Coils"/>
    </source>
</evidence>
<dbReference type="PANTHER" id="PTHR35089:SF1">
    <property type="entry name" value="CHAPERONE PROTEIN SKP"/>
    <property type="match status" value="1"/>
</dbReference>
<evidence type="ECO:0000256" key="4">
    <source>
        <dbReference type="SAM" id="SignalP"/>
    </source>
</evidence>
<proteinExistence type="inferred from homology"/>
<name>A0A5E4PG54_9COXI</name>
<feature type="coiled-coil region" evidence="3">
    <location>
        <begin position="74"/>
        <end position="134"/>
    </location>
</feature>
<dbReference type="InterPro" id="IPR024930">
    <property type="entry name" value="Skp_dom_sf"/>
</dbReference>
<accession>A0A5E4PG54</accession>
<dbReference type="InterPro" id="IPR005632">
    <property type="entry name" value="Chaperone_Skp"/>
</dbReference>